<evidence type="ECO:0000313" key="11">
    <source>
        <dbReference type="Proteomes" id="UP000315112"/>
    </source>
</evidence>
<feature type="transmembrane region" description="Helical" evidence="8">
    <location>
        <begin position="6"/>
        <end position="22"/>
    </location>
</feature>
<feature type="transmembrane region" description="Helical" evidence="8">
    <location>
        <begin position="71"/>
        <end position="93"/>
    </location>
</feature>
<feature type="transmembrane region" description="Helical" evidence="8">
    <location>
        <begin position="370"/>
        <end position="388"/>
    </location>
</feature>
<accession>A0A562PIP4</accession>
<dbReference type="PRINTS" id="PR00173">
    <property type="entry name" value="EDTRNSPORT"/>
</dbReference>
<organism evidence="10 11">
    <name type="scientific">Pseudoduganella flava</name>
    <dbReference type="NCBI Taxonomy" id="871742"/>
    <lineage>
        <taxon>Bacteria</taxon>
        <taxon>Pseudomonadati</taxon>
        <taxon>Pseudomonadota</taxon>
        <taxon>Betaproteobacteria</taxon>
        <taxon>Burkholderiales</taxon>
        <taxon>Oxalobacteraceae</taxon>
        <taxon>Telluria group</taxon>
        <taxon>Pseudoduganella</taxon>
    </lineage>
</organism>
<dbReference type="Proteomes" id="UP000437862">
    <property type="component" value="Chromosome"/>
</dbReference>
<gene>
    <name evidence="9" type="ORF">GO485_24495</name>
    <name evidence="10" type="ORF">IP92_04254</name>
</gene>
<feature type="transmembrane region" description="Helical" evidence="8">
    <location>
        <begin position="259"/>
        <end position="283"/>
    </location>
</feature>
<comment type="similarity">
    <text evidence="2">Belongs to the dicarboxylate/amino acid:cation symporter (DAACS) (TC 2.A.23) family.</text>
</comment>
<dbReference type="OrthoDB" id="7778689at2"/>
<comment type="subcellular location">
    <subcellularLocation>
        <location evidence="1">Membrane</location>
        <topology evidence="1">Multi-pass membrane protein</topology>
    </subcellularLocation>
</comment>
<keyword evidence="4 8" id="KW-0812">Transmembrane</keyword>
<keyword evidence="5 8" id="KW-1133">Transmembrane helix</keyword>
<dbReference type="InterPro" id="IPR001991">
    <property type="entry name" value="Na-dicarboxylate_symporter"/>
</dbReference>
<feature type="transmembrane region" description="Helical" evidence="8">
    <location>
        <begin position="224"/>
        <end position="247"/>
    </location>
</feature>
<feature type="transmembrane region" description="Helical" evidence="8">
    <location>
        <begin position="105"/>
        <end position="127"/>
    </location>
</feature>
<dbReference type="Gene3D" id="1.10.3860.10">
    <property type="entry name" value="Sodium:dicarboxylate symporter"/>
    <property type="match status" value="1"/>
</dbReference>
<dbReference type="Pfam" id="PF00375">
    <property type="entry name" value="SDF"/>
    <property type="match status" value="1"/>
</dbReference>
<evidence type="ECO:0000313" key="9">
    <source>
        <dbReference type="EMBL" id="QGZ41904.1"/>
    </source>
</evidence>
<feature type="transmembrane region" description="Helical" evidence="8">
    <location>
        <begin position="185"/>
        <end position="204"/>
    </location>
</feature>
<evidence type="ECO:0000256" key="8">
    <source>
        <dbReference type="SAM" id="Phobius"/>
    </source>
</evidence>
<evidence type="ECO:0000256" key="4">
    <source>
        <dbReference type="ARBA" id="ARBA00022692"/>
    </source>
</evidence>
<sequence>MTLPVLANLAAALLLLAVVYHLQRRHASFTVRVFTALGLGVVLGAALQALYGAHSAVVKTTSEYLDIVGTGYVKLLQMIVMPLIMVSIVGAILKLRSANSLGKISVLTIGTLMITTAVAATIGILMAKLFGLSAVGLTSSAAEVARGAYLEGKLADAQAISLPNMILSFIPANPFLDMTGARKTSTIAVVIVSVFVGIAAIGIADKKPDLFVSFDHFVKVAHAIVMRIVTLVLRLTPYGVLALMAQVVATSSYADILNLIGFVAASYCALLLMFGVHLAIVAGTGLNPLRFAKKILPVLTFAFTSRSSAGAIPMNVQTQVRRLGTPEGIANFAASFGATIGQNGCAGIYPAMLAVMIAPTVGIDPFTASFLLPLLAVITIGSVGVAGVGGGATFAALIVLSSMNLPVALAGLLISIEPLIDMGRTALNVSGSITAGTLTARVLGETDVAVFDSDAEPDENADDGADDGADDSGNANAKNRAQATA</sequence>
<reference evidence="10" key="2">
    <citation type="submission" date="2019-07" db="EMBL/GenBank/DDBJ databases">
        <authorList>
            <person name="Whitman W."/>
            <person name="Huntemann M."/>
            <person name="Clum A."/>
            <person name="Pillay M."/>
            <person name="Palaniappan K."/>
            <person name="Varghese N."/>
            <person name="Mikhailova N."/>
            <person name="Stamatis D."/>
            <person name="Reddy T."/>
            <person name="Daum C."/>
            <person name="Shapiro N."/>
            <person name="Ivanova N."/>
            <person name="Kyrpides N."/>
            <person name="Woyke T."/>
        </authorList>
    </citation>
    <scope>NUCLEOTIDE SEQUENCE</scope>
    <source>
        <strain evidence="10">CGMCC 1.10685</strain>
    </source>
</reference>
<feature type="transmembrane region" description="Helical" evidence="8">
    <location>
        <begin position="394"/>
        <end position="414"/>
    </location>
</feature>
<dbReference type="EMBL" id="CP046904">
    <property type="protein sequence ID" value="QGZ41904.1"/>
    <property type="molecule type" value="Genomic_DNA"/>
</dbReference>
<dbReference type="AlphaFoldDB" id="A0A562PIP4"/>
<dbReference type="InterPro" id="IPR036458">
    <property type="entry name" value="Na:dicarbo_symporter_sf"/>
</dbReference>
<dbReference type="GO" id="GO:0005886">
    <property type="term" value="C:plasma membrane"/>
    <property type="evidence" value="ECO:0007669"/>
    <property type="project" value="TreeGrafter"/>
</dbReference>
<evidence type="ECO:0000256" key="2">
    <source>
        <dbReference type="ARBA" id="ARBA00006148"/>
    </source>
</evidence>
<reference evidence="10 11" key="1">
    <citation type="journal article" date="2015" name="Stand. Genomic Sci.">
        <title>Genomic Encyclopedia of Bacterial and Archaeal Type Strains, Phase III: the genomes of soil and plant-associated and newly described type strains.</title>
        <authorList>
            <person name="Whitman W.B."/>
            <person name="Woyke T."/>
            <person name="Klenk H.P."/>
            <person name="Zhou Y."/>
            <person name="Lilburn T.G."/>
            <person name="Beck B.J."/>
            <person name="De Vos P."/>
            <person name="Vandamme P."/>
            <person name="Eisen J.A."/>
            <person name="Garrity G."/>
            <person name="Hugenholtz P."/>
            <person name="Kyrpides N.C."/>
        </authorList>
    </citation>
    <scope>NUCLEOTIDE SEQUENCE [LARGE SCALE GENOMIC DNA]</scope>
    <source>
        <strain evidence="10 11">CGMCC 1.10685</strain>
    </source>
</reference>
<reference evidence="9 12" key="3">
    <citation type="submission" date="2019-12" db="EMBL/GenBank/DDBJ databases">
        <title>Draft Genome Sequences of Six Type Strains of the Genus Massilia.</title>
        <authorList>
            <person name="Miess H."/>
            <person name="Frediansyah A."/>
            <person name="Goeker M."/>
            <person name="Gross H."/>
        </authorList>
    </citation>
    <scope>NUCLEOTIDE SEQUENCE [LARGE SCALE GENOMIC DNA]</scope>
    <source>
        <strain evidence="9 12">DSM 26639</strain>
    </source>
</reference>
<proteinExistence type="inferred from homology"/>
<feature type="transmembrane region" description="Helical" evidence="8">
    <location>
        <begin position="332"/>
        <end position="358"/>
    </location>
</feature>
<dbReference type="SUPFAM" id="SSF118215">
    <property type="entry name" value="Proton glutamate symport protein"/>
    <property type="match status" value="1"/>
</dbReference>
<keyword evidence="6 8" id="KW-0472">Membrane</keyword>
<name>A0A562PIP4_9BURK</name>
<dbReference type="GO" id="GO:0015293">
    <property type="term" value="F:symporter activity"/>
    <property type="evidence" value="ECO:0007669"/>
    <property type="project" value="InterPro"/>
</dbReference>
<feature type="region of interest" description="Disordered" evidence="7">
    <location>
        <begin position="452"/>
        <end position="485"/>
    </location>
</feature>
<protein>
    <submittedName>
        <fullName evidence="9">Cation:dicarboxylase symporter family transporter</fullName>
    </submittedName>
</protein>
<evidence type="ECO:0000256" key="7">
    <source>
        <dbReference type="SAM" id="MobiDB-lite"/>
    </source>
</evidence>
<dbReference type="RefSeq" id="WP_145878871.1">
    <property type="nucleotide sequence ID" value="NZ_CP046904.1"/>
</dbReference>
<evidence type="ECO:0000313" key="12">
    <source>
        <dbReference type="Proteomes" id="UP000437862"/>
    </source>
</evidence>
<dbReference type="PANTHER" id="PTHR42865:SF5">
    <property type="entry name" value="L-CYSTINE TRANSPORTER TCYP"/>
    <property type="match status" value="1"/>
</dbReference>
<evidence type="ECO:0000256" key="6">
    <source>
        <dbReference type="ARBA" id="ARBA00023136"/>
    </source>
</evidence>
<keyword evidence="12" id="KW-1185">Reference proteome</keyword>
<evidence type="ECO:0000256" key="5">
    <source>
        <dbReference type="ARBA" id="ARBA00022989"/>
    </source>
</evidence>
<evidence type="ECO:0000256" key="3">
    <source>
        <dbReference type="ARBA" id="ARBA00022448"/>
    </source>
</evidence>
<evidence type="ECO:0000313" key="10">
    <source>
        <dbReference type="EMBL" id="TWI44309.1"/>
    </source>
</evidence>
<keyword evidence="3" id="KW-0813">Transport</keyword>
<dbReference type="EMBL" id="VLKW01000009">
    <property type="protein sequence ID" value="TWI44309.1"/>
    <property type="molecule type" value="Genomic_DNA"/>
</dbReference>
<feature type="transmembrane region" description="Helical" evidence="8">
    <location>
        <begin position="29"/>
        <end position="51"/>
    </location>
</feature>
<dbReference type="PANTHER" id="PTHR42865">
    <property type="entry name" value="PROTON/GLUTAMATE-ASPARTATE SYMPORTER"/>
    <property type="match status" value="1"/>
</dbReference>
<dbReference type="Proteomes" id="UP000315112">
    <property type="component" value="Unassembled WGS sequence"/>
</dbReference>
<evidence type="ECO:0000256" key="1">
    <source>
        <dbReference type="ARBA" id="ARBA00004141"/>
    </source>
</evidence>
<feature type="compositionally biased region" description="Acidic residues" evidence="7">
    <location>
        <begin position="453"/>
        <end position="470"/>
    </location>
</feature>
<dbReference type="GO" id="GO:0015184">
    <property type="term" value="F:L-cystine transmembrane transporter activity"/>
    <property type="evidence" value="ECO:0007669"/>
    <property type="project" value="TreeGrafter"/>
</dbReference>